<dbReference type="OrthoDB" id="952674at2"/>
<dbReference type="Proteomes" id="UP000187941">
    <property type="component" value="Chromosome"/>
</dbReference>
<name>A0A1P9WVX0_9BACT</name>
<evidence type="ECO:0000313" key="3">
    <source>
        <dbReference type="Proteomes" id="UP000187941"/>
    </source>
</evidence>
<organism evidence="2 3">
    <name type="scientific">Spirosoma montaniterrae</name>
    <dbReference type="NCBI Taxonomy" id="1178516"/>
    <lineage>
        <taxon>Bacteria</taxon>
        <taxon>Pseudomonadati</taxon>
        <taxon>Bacteroidota</taxon>
        <taxon>Cytophagia</taxon>
        <taxon>Cytophagales</taxon>
        <taxon>Cytophagaceae</taxon>
        <taxon>Spirosoma</taxon>
    </lineage>
</organism>
<dbReference type="EMBL" id="CP014263">
    <property type="protein sequence ID" value="AQG79534.1"/>
    <property type="molecule type" value="Genomic_DNA"/>
</dbReference>
<feature type="transmembrane region" description="Helical" evidence="1">
    <location>
        <begin position="6"/>
        <end position="26"/>
    </location>
</feature>
<dbReference type="STRING" id="1178516.AWR27_09495"/>
<keyword evidence="1" id="KW-1133">Transmembrane helix</keyword>
<keyword evidence="1" id="KW-0472">Membrane</keyword>
<evidence type="ECO:0000313" key="2">
    <source>
        <dbReference type="EMBL" id="AQG79534.1"/>
    </source>
</evidence>
<keyword evidence="1" id="KW-0812">Transmembrane</keyword>
<evidence type="ECO:0000256" key="1">
    <source>
        <dbReference type="SAM" id="Phobius"/>
    </source>
</evidence>
<gene>
    <name evidence="2" type="ORF">AWR27_09495</name>
</gene>
<sequence>MKTSHILFVITVAITLMGMVATNVLLKEQYRKIDWSDAYQSFEKKPLPPARHLIVRSAPTAEIVIEKSSATQALLLPSMAQSYKTRQQGDTLFIDFTMNYDSSPRDPHNDINDELPAGLVLRLPELQSLRAIDTRVTLRNFAPDRLNVSLQNTRLRTHNLTVGGPVSLTASQNSFVVLGDDRYKALQLTIQDSSGAQLNNTQTDAFTPIVSPKSEVQLRGKALHWLTLKK</sequence>
<dbReference type="AlphaFoldDB" id="A0A1P9WVX0"/>
<proteinExistence type="predicted"/>
<keyword evidence="3" id="KW-1185">Reference proteome</keyword>
<dbReference type="KEGG" id="smon:AWR27_09495"/>
<protein>
    <submittedName>
        <fullName evidence="2">Uncharacterized protein</fullName>
    </submittedName>
</protein>
<dbReference type="RefSeq" id="WP_077130968.1">
    <property type="nucleotide sequence ID" value="NZ_CP014263.1"/>
</dbReference>
<accession>A0A1P9WVX0</accession>
<reference evidence="2 3" key="1">
    <citation type="submission" date="2016-01" db="EMBL/GenBank/DDBJ databases">
        <authorList>
            <person name="Oliw E.H."/>
        </authorList>
    </citation>
    <scope>NUCLEOTIDE SEQUENCE [LARGE SCALE GENOMIC DNA]</scope>
    <source>
        <strain evidence="2 3">DY10</strain>
    </source>
</reference>